<comment type="subcellular location">
    <subcellularLocation>
        <location evidence="1">Membrane</location>
        <topology evidence="1">Multi-pass membrane protein</topology>
    </subcellularLocation>
</comment>
<reference evidence="7" key="1">
    <citation type="submission" date="2020-12" db="EMBL/GenBank/DDBJ databases">
        <title>Bacterial taxonomy.</title>
        <authorList>
            <person name="Pan X."/>
        </authorList>
    </citation>
    <scope>NUCLEOTIDE SEQUENCE</scope>
    <source>
        <strain evidence="7">M0105</strain>
    </source>
</reference>
<dbReference type="InterPro" id="IPR044880">
    <property type="entry name" value="NCX_ion-bd_dom_sf"/>
</dbReference>
<evidence type="ECO:0000313" key="7">
    <source>
        <dbReference type="EMBL" id="MBK0400767.1"/>
    </source>
</evidence>
<dbReference type="Pfam" id="PF01699">
    <property type="entry name" value="Na_Ca_ex"/>
    <property type="match status" value="2"/>
</dbReference>
<organism evidence="7 8">
    <name type="scientific">Thermohalobaculum xanthum</name>
    <dbReference type="NCBI Taxonomy" id="2753746"/>
    <lineage>
        <taxon>Bacteria</taxon>
        <taxon>Pseudomonadati</taxon>
        <taxon>Pseudomonadota</taxon>
        <taxon>Alphaproteobacteria</taxon>
        <taxon>Rhodobacterales</taxon>
        <taxon>Paracoccaceae</taxon>
        <taxon>Thermohalobaculum</taxon>
    </lineage>
</organism>
<evidence type="ECO:0000256" key="2">
    <source>
        <dbReference type="ARBA" id="ARBA00022692"/>
    </source>
</evidence>
<feature type="transmembrane region" description="Helical" evidence="5">
    <location>
        <begin position="66"/>
        <end position="89"/>
    </location>
</feature>
<dbReference type="EMBL" id="JAEHHL010000010">
    <property type="protein sequence ID" value="MBK0400767.1"/>
    <property type="molecule type" value="Genomic_DNA"/>
</dbReference>
<keyword evidence="4 5" id="KW-0472">Membrane</keyword>
<feature type="transmembrane region" description="Helical" evidence="5">
    <location>
        <begin position="174"/>
        <end position="193"/>
    </location>
</feature>
<evidence type="ECO:0000256" key="5">
    <source>
        <dbReference type="SAM" id="Phobius"/>
    </source>
</evidence>
<dbReference type="GO" id="GO:0006874">
    <property type="term" value="P:intracellular calcium ion homeostasis"/>
    <property type="evidence" value="ECO:0007669"/>
    <property type="project" value="TreeGrafter"/>
</dbReference>
<dbReference type="InterPro" id="IPR004481">
    <property type="entry name" value="K/Na/Ca-exchanger"/>
</dbReference>
<dbReference type="PANTHER" id="PTHR10846">
    <property type="entry name" value="SODIUM/POTASSIUM/CALCIUM EXCHANGER"/>
    <property type="match status" value="1"/>
</dbReference>
<dbReference type="NCBIfam" id="TIGR00367">
    <property type="entry name" value="calcium/sodium antiporter"/>
    <property type="match status" value="1"/>
</dbReference>
<evidence type="ECO:0000256" key="4">
    <source>
        <dbReference type="ARBA" id="ARBA00023136"/>
    </source>
</evidence>
<proteinExistence type="predicted"/>
<comment type="caution">
    <text evidence="7">The sequence shown here is derived from an EMBL/GenBank/DDBJ whole genome shotgun (WGS) entry which is preliminary data.</text>
</comment>
<dbReference type="GO" id="GO:0005886">
    <property type="term" value="C:plasma membrane"/>
    <property type="evidence" value="ECO:0007669"/>
    <property type="project" value="TreeGrafter"/>
</dbReference>
<name>A0A8J7SHH9_9RHOB</name>
<sequence length="317" mass="32901">MDFLLIIAGLVLLLAAGDALVRGAVALSLRLGVPAVIVGATVVAFGTSAPELLISVQAAIEGSPGIALGNVVGSNIANVWLVLGLPALITPIAGCGKDAHRNLWFMLLSTAIFTVLLLPGTIWWWGGLVLIGVTALMVADSIRHSMEMRAINGEASEEIAELEDVDPDMPSWKILGLITASLIGLPLGAQLLIDGARGIASEFGVSETVIGLTLVALGTSLPELATTLMAAIRAQADVAIGNVVGSNIFNVTFIIGAAALVGPMEVPHEILWRDNWIMVAAALTLAPFVLTCRRICRVAGSIFLLLYGAFLVFAVVG</sequence>
<dbReference type="PANTHER" id="PTHR10846:SF8">
    <property type="entry name" value="INNER MEMBRANE PROTEIN YRBG"/>
    <property type="match status" value="1"/>
</dbReference>
<feature type="domain" description="Sodium/calcium exchanger membrane region" evidence="6">
    <location>
        <begin position="175"/>
        <end position="315"/>
    </location>
</feature>
<keyword evidence="3 5" id="KW-1133">Transmembrane helix</keyword>
<feature type="domain" description="Sodium/calcium exchanger membrane region" evidence="6">
    <location>
        <begin position="3"/>
        <end position="135"/>
    </location>
</feature>
<evidence type="ECO:0000259" key="6">
    <source>
        <dbReference type="Pfam" id="PF01699"/>
    </source>
</evidence>
<dbReference type="Gene3D" id="1.20.1420.30">
    <property type="entry name" value="NCX, central ion-binding region"/>
    <property type="match status" value="2"/>
</dbReference>
<dbReference type="GO" id="GO:0005262">
    <property type="term" value="F:calcium channel activity"/>
    <property type="evidence" value="ECO:0007669"/>
    <property type="project" value="TreeGrafter"/>
</dbReference>
<evidence type="ECO:0000256" key="1">
    <source>
        <dbReference type="ARBA" id="ARBA00004141"/>
    </source>
</evidence>
<feature type="transmembrane region" description="Helical" evidence="5">
    <location>
        <begin position="33"/>
        <end position="54"/>
    </location>
</feature>
<feature type="transmembrane region" description="Helical" evidence="5">
    <location>
        <begin position="275"/>
        <end position="291"/>
    </location>
</feature>
<protein>
    <submittedName>
        <fullName evidence="7">Calcium/sodium antiporter</fullName>
    </submittedName>
</protein>
<gene>
    <name evidence="7" type="ORF">H0I76_16325</name>
</gene>
<keyword evidence="2 5" id="KW-0812">Transmembrane</keyword>
<feature type="transmembrane region" description="Helical" evidence="5">
    <location>
        <begin position="298"/>
        <end position="316"/>
    </location>
</feature>
<dbReference type="GO" id="GO:0008273">
    <property type="term" value="F:calcium, potassium:sodium antiporter activity"/>
    <property type="evidence" value="ECO:0007669"/>
    <property type="project" value="TreeGrafter"/>
</dbReference>
<dbReference type="AlphaFoldDB" id="A0A8J7SHH9"/>
<keyword evidence="8" id="KW-1185">Reference proteome</keyword>
<evidence type="ECO:0000313" key="8">
    <source>
        <dbReference type="Proteomes" id="UP000655420"/>
    </source>
</evidence>
<dbReference type="InterPro" id="IPR004837">
    <property type="entry name" value="NaCa_Exmemb"/>
</dbReference>
<feature type="transmembrane region" description="Helical" evidence="5">
    <location>
        <begin position="244"/>
        <end position="263"/>
    </location>
</feature>
<feature type="transmembrane region" description="Helical" evidence="5">
    <location>
        <begin position="209"/>
        <end position="232"/>
    </location>
</feature>
<evidence type="ECO:0000256" key="3">
    <source>
        <dbReference type="ARBA" id="ARBA00022989"/>
    </source>
</evidence>
<feature type="transmembrane region" description="Helical" evidence="5">
    <location>
        <begin position="109"/>
        <end position="139"/>
    </location>
</feature>
<accession>A0A8J7SHH9</accession>
<dbReference type="Proteomes" id="UP000655420">
    <property type="component" value="Unassembled WGS sequence"/>
</dbReference>